<sequence length="166" mass="18255">MTTFYHYHDTPIGELLLAGNEQALQLLGFPSGSMKRRHDQNWVESKKPFKEVIKQLNEYFAGKRQEFDLPLAPAGTDFQCQVWQGLQEIPFGETWSYGELARHVGRPKASRAVGAANGLNPIPVIIPCHRVIGSNGKLTGFGGGLETKSFLLNLESSQAAPGLDFG</sequence>
<dbReference type="Pfam" id="PF02870">
    <property type="entry name" value="Methyltransf_1N"/>
    <property type="match status" value="1"/>
</dbReference>
<dbReference type="GO" id="GO:0032259">
    <property type="term" value="P:methylation"/>
    <property type="evidence" value="ECO:0007669"/>
    <property type="project" value="UniProtKB-KW"/>
</dbReference>
<dbReference type="InterPro" id="IPR023546">
    <property type="entry name" value="MGMT"/>
</dbReference>
<evidence type="ECO:0000256" key="1">
    <source>
        <dbReference type="ARBA" id="ARBA00001286"/>
    </source>
</evidence>
<keyword evidence="6 9" id="KW-0227">DNA damage</keyword>
<dbReference type="InterPro" id="IPR008332">
    <property type="entry name" value="MethylG_MeTrfase_N"/>
</dbReference>
<evidence type="ECO:0000256" key="2">
    <source>
        <dbReference type="ARBA" id="ARBA00008711"/>
    </source>
</evidence>
<evidence type="ECO:0000256" key="8">
    <source>
        <dbReference type="ARBA" id="ARBA00049348"/>
    </source>
</evidence>
<comment type="caution">
    <text evidence="12">The sequence shown here is derived from an EMBL/GenBank/DDBJ whole genome shotgun (WGS) entry which is preliminary data.</text>
</comment>
<dbReference type="EMBL" id="SHAH01000098">
    <property type="protein sequence ID" value="RZO74508.1"/>
    <property type="molecule type" value="Genomic_DNA"/>
</dbReference>
<reference evidence="12 13" key="1">
    <citation type="submission" date="2019-02" db="EMBL/GenBank/DDBJ databases">
        <title>Prokaryotic population dynamics and viral predation in marine succession experiment using metagenomics: the confinement effect.</title>
        <authorList>
            <person name="Haro-Moreno J.M."/>
            <person name="Rodriguez-Valera F."/>
            <person name="Lopez-Perez M."/>
        </authorList>
    </citation>
    <scope>NUCLEOTIDE SEQUENCE [LARGE SCALE GENOMIC DNA]</scope>
    <source>
        <strain evidence="12">MED-G158</strain>
    </source>
</reference>
<dbReference type="GO" id="GO:0005737">
    <property type="term" value="C:cytoplasm"/>
    <property type="evidence" value="ECO:0007669"/>
    <property type="project" value="UniProtKB-SubCell"/>
</dbReference>
<dbReference type="InterPro" id="IPR014048">
    <property type="entry name" value="MethylDNA_cys_MeTrfase_DNA-bd"/>
</dbReference>
<accession>A0A520RWE2</accession>
<evidence type="ECO:0000256" key="7">
    <source>
        <dbReference type="ARBA" id="ARBA00023204"/>
    </source>
</evidence>
<protein>
    <recommendedName>
        <fullName evidence="9">Methylated-DNA--protein-cysteine methyltransferase</fullName>
        <ecNumber evidence="9">2.1.1.63</ecNumber>
    </recommendedName>
    <alternativeName>
        <fullName evidence="9">6-O-methylguanine-DNA methyltransferase</fullName>
        <shortName evidence="9">MGMT</shortName>
    </alternativeName>
    <alternativeName>
        <fullName evidence="9">O-6-methylguanine-DNA-alkyltransferase</fullName>
    </alternativeName>
</protein>
<name>A0A520RWE2_9GAMM</name>
<dbReference type="InterPro" id="IPR036217">
    <property type="entry name" value="MethylDNA_cys_MeTrfase_DNAb"/>
</dbReference>
<dbReference type="FunFam" id="1.10.10.10:FF:000214">
    <property type="entry name" value="Methylated-DNA--protein-cysteine methyltransferase"/>
    <property type="match status" value="1"/>
</dbReference>
<evidence type="ECO:0000313" key="13">
    <source>
        <dbReference type="Proteomes" id="UP000320404"/>
    </source>
</evidence>
<feature type="domain" description="Methylated-DNA-[protein]-cysteine S-methyltransferase DNA binding" evidence="10">
    <location>
        <begin position="77"/>
        <end position="156"/>
    </location>
</feature>
<evidence type="ECO:0000256" key="4">
    <source>
        <dbReference type="ARBA" id="ARBA00022603"/>
    </source>
</evidence>
<comment type="catalytic activity">
    <reaction evidence="8 9">
        <text>a 6-O-methyl-2'-deoxyguanosine in DNA + L-cysteinyl-[protein] = S-methyl-L-cysteinyl-[protein] + a 2'-deoxyguanosine in DNA</text>
        <dbReference type="Rhea" id="RHEA:24000"/>
        <dbReference type="Rhea" id="RHEA-COMP:10131"/>
        <dbReference type="Rhea" id="RHEA-COMP:10132"/>
        <dbReference type="Rhea" id="RHEA-COMP:11367"/>
        <dbReference type="Rhea" id="RHEA-COMP:11368"/>
        <dbReference type="ChEBI" id="CHEBI:29950"/>
        <dbReference type="ChEBI" id="CHEBI:82612"/>
        <dbReference type="ChEBI" id="CHEBI:85445"/>
        <dbReference type="ChEBI" id="CHEBI:85448"/>
        <dbReference type="EC" id="2.1.1.63"/>
    </reaction>
</comment>
<dbReference type="CDD" id="cd06445">
    <property type="entry name" value="ATase"/>
    <property type="match status" value="1"/>
</dbReference>
<comment type="function">
    <text evidence="9">Involved in the cellular defense against the biological effects of O6-methylguanine (O6-MeG) and O4-methylthymine (O4-MeT) in DNA. Repairs the methylated nucleobase in DNA by stoichiometrically transferring the methyl group to a cysteine residue in the enzyme. This is a suicide reaction: the enzyme is irreversibly inactivated.</text>
</comment>
<evidence type="ECO:0000256" key="3">
    <source>
        <dbReference type="ARBA" id="ARBA00022490"/>
    </source>
</evidence>
<keyword evidence="4 9" id="KW-0489">Methyltransferase</keyword>
<keyword evidence="3 9" id="KW-0963">Cytoplasm</keyword>
<evidence type="ECO:0000256" key="5">
    <source>
        <dbReference type="ARBA" id="ARBA00022679"/>
    </source>
</evidence>
<comment type="catalytic activity">
    <reaction evidence="1 9">
        <text>a 4-O-methyl-thymidine in DNA + L-cysteinyl-[protein] = a thymidine in DNA + S-methyl-L-cysteinyl-[protein]</text>
        <dbReference type="Rhea" id="RHEA:53428"/>
        <dbReference type="Rhea" id="RHEA-COMP:10131"/>
        <dbReference type="Rhea" id="RHEA-COMP:10132"/>
        <dbReference type="Rhea" id="RHEA-COMP:13555"/>
        <dbReference type="Rhea" id="RHEA-COMP:13556"/>
        <dbReference type="ChEBI" id="CHEBI:29950"/>
        <dbReference type="ChEBI" id="CHEBI:82612"/>
        <dbReference type="ChEBI" id="CHEBI:137386"/>
        <dbReference type="ChEBI" id="CHEBI:137387"/>
        <dbReference type="EC" id="2.1.1.63"/>
    </reaction>
</comment>
<evidence type="ECO:0000256" key="6">
    <source>
        <dbReference type="ARBA" id="ARBA00022763"/>
    </source>
</evidence>
<evidence type="ECO:0000313" key="12">
    <source>
        <dbReference type="EMBL" id="RZO74508.1"/>
    </source>
</evidence>
<dbReference type="NCBIfam" id="TIGR00589">
    <property type="entry name" value="ogt"/>
    <property type="match status" value="1"/>
</dbReference>
<dbReference type="GO" id="GO:0006307">
    <property type="term" value="P:DNA alkylation repair"/>
    <property type="evidence" value="ECO:0007669"/>
    <property type="project" value="UniProtKB-UniRule"/>
</dbReference>
<dbReference type="EC" id="2.1.1.63" evidence="9"/>
<dbReference type="PANTHER" id="PTHR10815">
    <property type="entry name" value="METHYLATED-DNA--PROTEIN-CYSTEINE METHYLTRANSFERASE"/>
    <property type="match status" value="1"/>
</dbReference>
<dbReference type="InterPro" id="IPR001497">
    <property type="entry name" value="MethylDNA_cys_MeTrfase_AS"/>
</dbReference>
<comment type="similarity">
    <text evidence="2 9">Belongs to the MGMT family.</text>
</comment>
<comment type="subcellular location">
    <subcellularLocation>
        <location evidence="9">Cytoplasm</location>
    </subcellularLocation>
</comment>
<comment type="miscellaneous">
    <text evidence="9">This enzyme catalyzes only one turnover and therefore is not strictly catalytic. According to one definition, an enzyme is a biocatalyst that acts repeatedly and over many reaction cycles.</text>
</comment>
<evidence type="ECO:0000259" key="10">
    <source>
        <dbReference type="Pfam" id="PF01035"/>
    </source>
</evidence>
<gene>
    <name evidence="12" type="ORF">EVA69_05840</name>
</gene>
<feature type="active site" description="Nucleophile; methyl group acceptor" evidence="9">
    <location>
        <position position="128"/>
    </location>
</feature>
<dbReference type="PANTHER" id="PTHR10815:SF5">
    <property type="entry name" value="METHYLATED-DNA--PROTEIN-CYSTEINE METHYLTRANSFERASE"/>
    <property type="match status" value="1"/>
</dbReference>
<dbReference type="SUPFAM" id="SSF53155">
    <property type="entry name" value="Methylated DNA-protein cysteine methyltransferase domain"/>
    <property type="match status" value="1"/>
</dbReference>
<dbReference type="HAMAP" id="MF_00772">
    <property type="entry name" value="OGT"/>
    <property type="match status" value="1"/>
</dbReference>
<feature type="domain" description="Methylguanine DNA methyltransferase ribonuclease-like" evidence="11">
    <location>
        <begin position="4"/>
        <end position="73"/>
    </location>
</feature>
<organism evidence="12 13">
    <name type="scientific">OM182 bacterium</name>
    <dbReference type="NCBI Taxonomy" id="2510334"/>
    <lineage>
        <taxon>Bacteria</taxon>
        <taxon>Pseudomonadati</taxon>
        <taxon>Pseudomonadota</taxon>
        <taxon>Gammaproteobacteria</taxon>
        <taxon>OMG group</taxon>
        <taxon>OM182 clade</taxon>
    </lineage>
</organism>
<keyword evidence="7 9" id="KW-0234">DNA repair</keyword>
<dbReference type="PROSITE" id="PS00374">
    <property type="entry name" value="MGMT"/>
    <property type="match status" value="1"/>
</dbReference>
<dbReference type="Gene3D" id="1.10.10.10">
    <property type="entry name" value="Winged helix-like DNA-binding domain superfamily/Winged helix DNA-binding domain"/>
    <property type="match status" value="1"/>
</dbReference>
<dbReference type="InterPro" id="IPR036388">
    <property type="entry name" value="WH-like_DNA-bd_sf"/>
</dbReference>
<keyword evidence="5 9" id="KW-0808">Transferase</keyword>
<dbReference type="AlphaFoldDB" id="A0A520RWE2"/>
<dbReference type="Gene3D" id="3.30.160.70">
    <property type="entry name" value="Methylated DNA-protein cysteine methyltransferase domain"/>
    <property type="match status" value="1"/>
</dbReference>
<dbReference type="SUPFAM" id="SSF46767">
    <property type="entry name" value="Methylated DNA-protein cysteine methyltransferase, C-terminal domain"/>
    <property type="match status" value="1"/>
</dbReference>
<dbReference type="Pfam" id="PF01035">
    <property type="entry name" value="DNA_binding_1"/>
    <property type="match status" value="1"/>
</dbReference>
<dbReference type="InterPro" id="IPR036631">
    <property type="entry name" value="MGMT_N_sf"/>
</dbReference>
<dbReference type="Proteomes" id="UP000320404">
    <property type="component" value="Unassembled WGS sequence"/>
</dbReference>
<dbReference type="GO" id="GO:0003908">
    <property type="term" value="F:methylated-DNA-[protein]-cysteine S-methyltransferase activity"/>
    <property type="evidence" value="ECO:0007669"/>
    <property type="project" value="UniProtKB-UniRule"/>
</dbReference>
<proteinExistence type="inferred from homology"/>
<evidence type="ECO:0000256" key="9">
    <source>
        <dbReference type="HAMAP-Rule" id="MF_00772"/>
    </source>
</evidence>
<evidence type="ECO:0000259" key="11">
    <source>
        <dbReference type="Pfam" id="PF02870"/>
    </source>
</evidence>